<dbReference type="InterPro" id="IPR043128">
    <property type="entry name" value="Rev_trsase/Diguanyl_cyclase"/>
</dbReference>
<keyword evidence="2" id="KW-1185">Reference proteome</keyword>
<dbReference type="Gene3D" id="3.30.70.270">
    <property type="match status" value="1"/>
</dbReference>
<organism evidence="1 2">
    <name type="scientific">Plakobranchus ocellatus</name>
    <dbReference type="NCBI Taxonomy" id="259542"/>
    <lineage>
        <taxon>Eukaryota</taxon>
        <taxon>Metazoa</taxon>
        <taxon>Spiralia</taxon>
        <taxon>Lophotrochozoa</taxon>
        <taxon>Mollusca</taxon>
        <taxon>Gastropoda</taxon>
        <taxon>Heterobranchia</taxon>
        <taxon>Euthyneura</taxon>
        <taxon>Panpulmonata</taxon>
        <taxon>Sacoglossa</taxon>
        <taxon>Placobranchoidea</taxon>
        <taxon>Plakobranchidae</taxon>
        <taxon>Plakobranchus</taxon>
    </lineage>
</organism>
<evidence type="ECO:0008006" key="3">
    <source>
        <dbReference type="Google" id="ProtNLM"/>
    </source>
</evidence>
<protein>
    <recommendedName>
        <fullName evidence="3">Reverse transcriptase domain-containing protein</fullName>
    </recommendedName>
</protein>
<dbReference type="SUPFAM" id="SSF56672">
    <property type="entry name" value="DNA/RNA polymerases"/>
    <property type="match status" value="1"/>
</dbReference>
<dbReference type="Proteomes" id="UP000735302">
    <property type="component" value="Unassembled WGS sequence"/>
</dbReference>
<dbReference type="Gene3D" id="3.10.10.10">
    <property type="entry name" value="HIV Type 1 Reverse Transcriptase, subunit A, domain 1"/>
    <property type="match status" value="1"/>
</dbReference>
<dbReference type="InterPro" id="IPR050951">
    <property type="entry name" value="Retrovirus_Pol_polyprotein"/>
</dbReference>
<reference evidence="1 2" key="1">
    <citation type="journal article" date="2021" name="Elife">
        <title>Chloroplast acquisition without the gene transfer in kleptoplastic sea slugs, Plakobranchus ocellatus.</title>
        <authorList>
            <person name="Maeda T."/>
            <person name="Takahashi S."/>
            <person name="Yoshida T."/>
            <person name="Shimamura S."/>
            <person name="Takaki Y."/>
            <person name="Nagai Y."/>
            <person name="Toyoda A."/>
            <person name="Suzuki Y."/>
            <person name="Arimoto A."/>
            <person name="Ishii H."/>
            <person name="Satoh N."/>
            <person name="Nishiyama T."/>
            <person name="Hasebe M."/>
            <person name="Maruyama T."/>
            <person name="Minagawa J."/>
            <person name="Obokata J."/>
            <person name="Shigenobu S."/>
        </authorList>
    </citation>
    <scope>NUCLEOTIDE SEQUENCE [LARGE SCALE GENOMIC DNA]</scope>
</reference>
<dbReference type="EMBL" id="BLXT01000407">
    <property type="protein sequence ID" value="GFN76755.1"/>
    <property type="molecule type" value="Genomic_DNA"/>
</dbReference>
<accession>A0AAV3Y0X4</accession>
<dbReference type="PANTHER" id="PTHR37984:SF5">
    <property type="entry name" value="PROTEIN NYNRIN-LIKE"/>
    <property type="match status" value="1"/>
</dbReference>
<sequence>MIPIPKITQCPRRNSRVINPNGLDANSPCPEEKNDDIRICRDFKVTLNNILEEHYILPRVEDMVGYLDQGEQFSKIDLHQVYLTLPIKQERRKLATSNTQQGLILLQ</sequence>
<dbReference type="AlphaFoldDB" id="A0AAV3Y0X4"/>
<comment type="caution">
    <text evidence="1">The sequence shown here is derived from an EMBL/GenBank/DDBJ whole genome shotgun (WGS) entry which is preliminary data.</text>
</comment>
<proteinExistence type="predicted"/>
<gene>
    <name evidence="1" type="ORF">PoB_000326100</name>
</gene>
<dbReference type="PANTHER" id="PTHR37984">
    <property type="entry name" value="PROTEIN CBG26694"/>
    <property type="match status" value="1"/>
</dbReference>
<dbReference type="InterPro" id="IPR043502">
    <property type="entry name" value="DNA/RNA_pol_sf"/>
</dbReference>
<evidence type="ECO:0000313" key="1">
    <source>
        <dbReference type="EMBL" id="GFN76755.1"/>
    </source>
</evidence>
<name>A0AAV3Y0X4_9GAST</name>
<evidence type="ECO:0000313" key="2">
    <source>
        <dbReference type="Proteomes" id="UP000735302"/>
    </source>
</evidence>